<protein>
    <submittedName>
        <fullName evidence="1">Uncharacterized protein</fullName>
    </submittedName>
</protein>
<name>A0A016UF43_9BILA</name>
<organism evidence="1 2">
    <name type="scientific">Ancylostoma ceylanicum</name>
    <dbReference type="NCBI Taxonomy" id="53326"/>
    <lineage>
        <taxon>Eukaryota</taxon>
        <taxon>Metazoa</taxon>
        <taxon>Ecdysozoa</taxon>
        <taxon>Nematoda</taxon>
        <taxon>Chromadorea</taxon>
        <taxon>Rhabditida</taxon>
        <taxon>Rhabditina</taxon>
        <taxon>Rhabditomorpha</taxon>
        <taxon>Strongyloidea</taxon>
        <taxon>Ancylostomatidae</taxon>
        <taxon>Ancylostomatinae</taxon>
        <taxon>Ancylostoma</taxon>
    </lineage>
</organism>
<evidence type="ECO:0000313" key="1">
    <source>
        <dbReference type="EMBL" id="EYC13785.1"/>
    </source>
</evidence>
<reference evidence="2" key="1">
    <citation type="journal article" date="2015" name="Nat. Genet.">
        <title>The genome and transcriptome of the zoonotic hookworm Ancylostoma ceylanicum identify infection-specific gene families.</title>
        <authorList>
            <person name="Schwarz E.M."/>
            <person name="Hu Y."/>
            <person name="Antoshechkin I."/>
            <person name="Miller M.M."/>
            <person name="Sternberg P.W."/>
            <person name="Aroian R.V."/>
        </authorList>
    </citation>
    <scope>NUCLEOTIDE SEQUENCE</scope>
    <source>
        <strain evidence="2">HY135</strain>
    </source>
</reference>
<comment type="caution">
    <text evidence="1">The sequence shown here is derived from an EMBL/GenBank/DDBJ whole genome shotgun (WGS) entry which is preliminary data.</text>
</comment>
<keyword evidence="2" id="KW-1185">Reference proteome</keyword>
<dbReference type="Proteomes" id="UP000024635">
    <property type="component" value="Unassembled WGS sequence"/>
</dbReference>
<dbReference type="EMBL" id="JARK01001378">
    <property type="protein sequence ID" value="EYC13785.1"/>
    <property type="molecule type" value="Genomic_DNA"/>
</dbReference>
<accession>A0A016UF43</accession>
<dbReference type="AlphaFoldDB" id="A0A016UF43"/>
<sequence>MNDSLLKIRNNATIGVRIGMKPTVTVTPPSSNSTTVDQIFNSKVTATLLILIDAAVIWIIAAGDDIGKNTDA</sequence>
<proteinExistence type="predicted"/>
<evidence type="ECO:0000313" key="2">
    <source>
        <dbReference type="Proteomes" id="UP000024635"/>
    </source>
</evidence>
<gene>
    <name evidence="1" type="primary">Acey_s0042.g528</name>
    <name evidence="1" type="ORF">Y032_0042g528</name>
</gene>